<accession>A0A8I6TL26</accession>
<protein>
    <submittedName>
        <fullName evidence="3">Uncharacterized protein</fullName>
    </submittedName>
</protein>
<feature type="transmembrane region" description="Helical" evidence="2">
    <location>
        <begin position="6"/>
        <end position="37"/>
    </location>
</feature>
<keyword evidence="4" id="KW-1185">Reference proteome</keyword>
<proteinExistence type="predicted"/>
<name>A0A8I6TL26_CIMLE</name>
<dbReference type="AlphaFoldDB" id="A0A8I6TL26"/>
<dbReference type="Proteomes" id="UP000494040">
    <property type="component" value="Unassembled WGS sequence"/>
</dbReference>
<keyword evidence="2" id="KW-0472">Membrane</keyword>
<dbReference type="KEGG" id="clec:106673258"/>
<dbReference type="OrthoDB" id="10633028at2759"/>
<evidence type="ECO:0000256" key="2">
    <source>
        <dbReference type="SAM" id="Phobius"/>
    </source>
</evidence>
<evidence type="ECO:0000256" key="1">
    <source>
        <dbReference type="SAM" id="MobiDB-lite"/>
    </source>
</evidence>
<evidence type="ECO:0000313" key="4">
    <source>
        <dbReference type="Proteomes" id="UP000494040"/>
    </source>
</evidence>
<organism evidence="3 4">
    <name type="scientific">Cimex lectularius</name>
    <name type="common">Bed bug</name>
    <name type="synonym">Acanthia lectularia</name>
    <dbReference type="NCBI Taxonomy" id="79782"/>
    <lineage>
        <taxon>Eukaryota</taxon>
        <taxon>Metazoa</taxon>
        <taxon>Ecdysozoa</taxon>
        <taxon>Arthropoda</taxon>
        <taxon>Hexapoda</taxon>
        <taxon>Insecta</taxon>
        <taxon>Pterygota</taxon>
        <taxon>Neoptera</taxon>
        <taxon>Paraneoptera</taxon>
        <taxon>Hemiptera</taxon>
        <taxon>Heteroptera</taxon>
        <taxon>Panheteroptera</taxon>
        <taxon>Cimicomorpha</taxon>
        <taxon>Cimicidae</taxon>
        <taxon>Cimex</taxon>
    </lineage>
</organism>
<sequence>MQYASLNLLVCFLLVFASLILTLTIIFILGCGVFIAWEELNDDAEADRDDRFIKARKDQLDDDPLGQEESRFSDTPACHNIQPSRAEDLPECLPRMRLPGSPGYDCVVPNMIQKAFMFKSQTKLQERTVFLHQQIRRRKRL</sequence>
<feature type="region of interest" description="Disordered" evidence="1">
    <location>
        <begin position="57"/>
        <end position="77"/>
    </location>
</feature>
<dbReference type="EnsemblMetazoa" id="XM_014405305.2">
    <property type="protein sequence ID" value="XP_014260791.1"/>
    <property type="gene ID" value="LOC106673258"/>
</dbReference>
<evidence type="ECO:0000313" key="3">
    <source>
        <dbReference type="EnsemblMetazoa" id="XP_014260791.1"/>
    </source>
</evidence>
<reference evidence="3" key="1">
    <citation type="submission" date="2022-01" db="UniProtKB">
        <authorList>
            <consortium name="EnsemblMetazoa"/>
        </authorList>
    </citation>
    <scope>IDENTIFICATION</scope>
</reference>
<keyword evidence="2" id="KW-1133">Transmembrane helix</keyword>
<keyword evidence="2" id="KW-0812">Transmembrane</keyword>
<gene>
    <name evidence="3" type="primary">106673258</name>
</gene>